<dbReference type="EMBL" id="JAPUFD010000021">
    <property type="protein sequence ID" value="MDI1492884.1"/>
    <property type="molecule type" value="Genomic_DNA"/>
</dbReference>
<reference evidence="2" key="1">
    <citation type="journal article" date="2023" name="Genome Biol. Evol.">
        <title>First Whole Genome Sequence and Flow Cytometry Genome Size Data for the Lichen-Forming Fungus Ramalina farinacea (Ascomycota).</title>
        <authorList>
            <person name="Llewellyn T."/>
            <person name="Mian S."/>
            <person name="Hill R."/>
            <person name="Leitch I.J."/>
            <person name="Gaya E."/>
        </authorList>
    </citation>
    <scope>NUCLEOTIDE SEQUENCE</scope>
    <source>
        <strain evidence="2">LIQ254RAFAR</strain>
    </source>
</reference>
<evidence type="ECO:0000313" key="2">
    <source>
        <dbReference type="EMBL" id="MDI1492884.1"/>
    </source>
</evidence>
<protein>
    <submittedName>
        <fullName evidence="2">Uncharacterized protein</fullName>
    </submittedName>
</protein>
<comment type="caution">
    <text evidence="2">The sequence shown here is derived from an EMBL/GenBank/DDBJ whole genome shotgun (WGS) entry which is preliminary data.</text>
</comment>
<sequence>MSGLIPPGRMDKWFDTILTMKSTLAKSTFRLARWQYVHRSSIGYHAAQQFFLNPPSITMAYNQVSELTDCESKAGLLESWRPRDNDAEIVPATTFEDEFLELSKILLPSGITKDDDQRSEADTAAVGAKERGPLISPNGQDNSGLGGRHGLGRKCYGESFHPPVTFIHLAARLTVQRRAMFFGTVLHDTFDISPIADQFLTLSIDRTLSRYDERNGDRLIEHLVESSDRKLLRCLRALMVDTGLRTAIYCEEEEEDESLNPPVYQDDDGSPFFCTIPYVALGCPEDGAVRTIESLLRLGKPYLWKRNTWIVDGEDFISTLSDAPSCWDEEGGLRRVELVFSLRDPCYACFNKVHDEFTPVGWDPVLWGQEQLEWDVLKLLDRYWYNCNLVHDDTVAEWRLRFNTLAAMRLEYMSLDFSEAHYLSGHFIGLAVVRSFDDFKYSVRRQQPLKTGGEVI</sequence>
<dbReference type="AlphaFoldDB" id="A0AA43TYY2"/>
<dbReference type="Proteomes" id="UP001161017">
    <property type="component" value="Unassembled WGS sequence"/>
</dbReference>
<name>A0AA43TYY2_9LECA</name>
<proteinExistence type="predicted"/>
<evidence type="ECO:0000256" key="1">
    <source>
        <dbReference type="SAM" id="MobiDB-lite"/>
    </source>
</evidence>
<keyword evidence="3" id="KW-1185">Reference proteome</keyword>
<accession>A0AA43TYY2</accession>
<organism evidence="2 3">
    <name type="scientific">Ramalina farinacea</name>
    <dbReference type="NCBI Taxonomy" id="258253"/>
    <lineage>
        <taxon>Eukaryota</taxon>
        <taxon>Fungi</taxon>
        <taxon>Dikarya</taxon>
        <taxon>Ascomycota</taxon>
        <taxon>Pezizomycotina</taxon>
        <taxon>Lecanoromycetes</taxon>
        <taxon>OSLEUM clade</taxon>
        <taxon>Lecanoromycetidae</taxon>
        <taxon>Lecanorales</taxon>
        <taxon>Lecanorineae</taxon>
        <taxon>Ramalinaceae</taxon>
        <taxon>Ramalina</taxon>
    </lineage>
</organism>
<feature type="region of interest" description="Disordered" evidence="1">
    <location>
        <begin position="113"/>
        <end position="147"/>
    </location>
</feature>
<evidence type="ECO:0000313" key="3">
    <source>
        <dbReference type="Proteomes" id="UP001161017"/>
    </source>
</evidence>
<gene>
    <name evidence="2" type="ORF">OHK93_004667</name>
</gene>